<evidence type="ECO:0000313" key="3">
    <source>
        <dbReference type="Proteomes" id="UP001139035"/>
    </source>
</evidence>
<evidence type="ECO:0000313" key="2">
    <source>
        <dbReference type="EMBL" id="MCE7030113.1"/>
    </source>
</evidence>
<organism evidence="2 3">
    <name type="scientific">Jiella avicenniae</name>
    <dbReference type="NCBI Taxonomy" id="2907202"/>
    <lineage>
        <taxon>Bacteria</taxon>
        <taxon>Pseudomonadati</taxon>
        <taxon>Pseudomonadota</taxon>
        <taxon>Alphaproteobacteria</taxon>
        <taxon>Hyphomicrobiales</taxon>
        <taxon>Aurantimonadaceae</taxon>
        <taxon>Jiella</taxon>
    </lineage>
</organism>
<proteinExistence type="predicted"/>
<keyword evidence="1" id="KW-1133">Transmembrane helix</keyword>
<protein>
    <submittedName>
        <fullName evidence="2">Uncharacterized protein</fullName>
    </submittedName>
</protein>
<accession>A0A9X1P462</accession>
<dbReference type="RefSeq" id="WP_233721187.1">
    <property type="nucleotide sequence ID" value="NZ_JAJUWU010000020.1"/>
</dbReference>
<dbReference type="Gene3D" id="1.25.40.470">
    <property type="match status" value="1"/>
</dbReference>
<dbReference type="EMBL" id="JAJUWU010000020">
    <property type="protein sequence ID" value="MCE7030113.1"/>
    <property type="molecule type" value="Genomic_DNA"/>
</dbReference>
<reference evidence="2" key="1">
    <citation type="submission" date="2022-01" db="EMBL/GenBank/DDBJ databases">
        <title>Jiella avicenniae sp. nov., a novel endophytic bacterium isolated from bark of Avicennia marina.</title>
        <authorList>
            <person name="Tuo L."/>
        </authorList>
    </citation>
    <scope>NUCLEOTIDE SEQUENCE</scope>
    <source>
        <strain evidence="2">CBK1P-4</strain>
    </source>
</reference>
<keyword evidence="3" id="KW-1185">Reference proteome</keyword>
<dbReference type="Proteomes" id="UP001139035">
    <property type="component" value="Unassembled WGS sequence"/>
</dbReference>
<keyword evidence="1" id="KW-0472">Membrane</keyword>
<name>A0A9X1P462_9HYPH</name>
<keyword evidence="1" id="KW-0812">Transmembrane</keyword>
<feature type="transmembrane region" description="Helical" evidence="1">
    <location>
        <begin position="20"/>
        <end position="37"/>
    </location>
</feature>
<dbReference type="AlphaFoldDB" id="A0A9X1P462"/>
<evidence type="ECO:0000256" key="1">
    <source>
        <dbReference type="SAM" id="Phobius"/>
    </source>
</evidence>
<sequence>MYDEAVNWLKASGLLELTSILGFIVALIGFWFTIASVRKSGDAALRAEKAANAAREELLRIESFIDLSAVITAMETIKALHREQAWNRLSERYSEARRLLIQVRSTSKKLSTEQIQLVNECIGNFAALERQLDRYINDPGKINVSKANSIISDDIDQLVELLYALRGEEKADNVARSVS</sequence>
<comment type="caution">
    <text evidence="2">The sequence shown here is derived from an EMBL/GenBank/DDBJ whole genome shotgun (WGS) entry which is preliminary data.</text>
</comment>
<gene>
    <name evidence="2" type="ORF">LZD57_19155</name>
</gene>